<proteinExistence type="predicted"/>
<gene>
    <name evidence="1" type="ORF">LshimejAT787_1204300</name>
</gene>
<accession>A0A9P3PWM0</accession>
<name>A0A9P3PWM0_LYOSH</name>
<reference evidence="1" key="1">
    <citation type="submission" date="2022-07" db="EMBL/GenBank/DDBJ databases">
        <title>The genome of Lyophyllum shimeji provides insight into the initial evolution of ectomycorrhizal fungal genome.</title>
        <authorList>
            <person name="Kobayashi Y."/>
            <person name="Shibata T."/>
            <person name="Hirakawa H."/>
            <person name="Shigenobu S."/>
            <person name="Nishiyama T."/>
            <person name="Yamada A."/>
            <person name="Hasebe M."/>
            <person name="Kawaguchi M."/>
        </authorList>
    </citation>
    <scope>NUCLEOTIDE SEQUENCE</scope>
    <source>
        <strain evidence="1">AT787</strain>
    </source>
</reference>
<protein>
    <submittedName>
        <fullName evidence="1">Uncharacterized protein</fullName>
    </submittedName>
</protein>
<keyword evidence="2" id="KW-1185">Reference proteome</keyword>
<dbReference type="AlphaFoldDB" id="A0A9P3PWM0"/>
<sequence length="229" mass="25015">MAWQDVRALVISPPYNLPPTRRGSYGFNVGILRAQRIRLWMFKSLIHPCCWTSMARIVLRTVSRHRADYPDCQVLRHLFKHEFTNAKDPYSSTSWPLADEDTSWDHGDLGVPSPAVLISGAQPVIFAAPAGLWDVDAGHSVAVCPVVAAYFVLPQAFATPAGPKEPGAGHLEKVYPAAAVFDAIPPADVRSSSTRLLPVFHWEGPCRAGFVCSACNACHPPPPANHNPF</sequence>
<dbReference type="EMBL" id="BRPK01000012">
    <property type="protein sequence ID" value="GLB42981.1"/>
    <property type="molecule type" value="Genomic_DNA"/>
</dbReference>
<evidence type="ECO:0000313" key="2">
    <source>
        <dbReference type="Proteomes" id="UP001063166"/>
    </source>
</evidence>
<organism evidence="1 2">
    <name type="scientific">Lyophyllum shimeji</name>
    <name type="common">Hon-shimeji</name>
    <name type="synonym">Tricholoma shimeji</name>
    <dbReference type="NCBI Taxonomy" id="47721"/>
    <lineage>
        <taxon>Eukaryota</taxon>
        <taxon>Fungi</taxon>
        <taxon>Dikarya</taxon>
        <taxon>Basidiomycota</taxon>
        <taxon>Agaricomycotina</taxon>
        <taxon>Agaricomycetes</taxon>
        <taxon>Agaricomycetidae</taxon>
        <taxon>Agaricales</taxon>
        <taxon>Tricholomatineae</taxon>
        <taxon>Lyophyllaceae</taxon>
        <taxon>Lyophyllum</taxon>
    </lineage>
</organism>
<evidence type="ECO:0000313" key="1">
    <source>
        <dbReference type="EMBL" id="GLB42981.1"/>
    </source>
</evidence>
<dbReference type="Proteomes" id="UP001063166">
    <property type="component" value="Unassembled WGS sequence"/>
</dbReference>
<comment type="caution">
    <text evidence="1">The sequence shown here is derived from an EMBL/GenBank/DDBJ whole genome shotgun (WGS) entry which is preliminary data.</text>
</comment>